<dbReference type="KEGG" id="mspg:F6B93_15385"/>
<keyword evidence="1" id="KW-0472">Membrane</keyword>
<dbReference type="Gene3D" id="1.10.287.850">
    <property type="entry name" value="HP0062-like domain"/>
    <property type="match status" value="1"/>
</dbReference>
<feature type="transmembrane region" description="Helical" evidence="1">
    <location>
        <begin position="147"/>
        <end position="177"/>
    </location>
</feature>
<dbReference type="Proteomes" id="UP000682202">
    <property type="component" value="Chromosome"/>
</dbReference>
<keyword evidence="1" id="KW-0812">Transmembrane</keyword>
<dbReference type="AlphaFoldDB" id="A0A975JYY5"/>
<gene>
    <name evidence="3" type="ORF">F6B93_15385</name>
</gene>
<dbReference type="SUPFAM" id="SSF140459">
    <property type="entry name" value="PE/PPE dimer-like"/>
    <property type="match status" value="1"/>
</dbReference>
<organism evidence="3 4">
    <name type="scientific">Mycobacterium spongiae</name>
    <dbReference type="NCBI Taxonomy" id="886343"/>
    <lineage>
        <taxon>Bacteria</taxon>
        <taxon>Bacillati</taxon>
        <taxon>Actinomycetota</taxon>
        <taxon>Actinomycetes</taxon>
        <taxon>Mycobacteriales</taxon>
        <taxon>Mycobacteriaceae</taxon>
        <taxon>Mycobacterium</taxon>
    </lineage>
</organism>
<evidence type="ECO:0000313" key="3">
    <source>
        <dbReference type="EMBL" id="QUR68281.1"/>
    </source>
</evidence>
<name>A0A975JYY5_9MYCO</name>
<evidence type="ECO:0000259" key="2">
    <source>
        <dbReference type="Pfam" id="PF00934"/>
    </source>
</evidence>
<dbReference type="InterPro" id="IPR038332">
    <property type="entry name" value="PPE_sf"/>
</dbReference>
<dbReference type="InterPro" id="IPR000084">
    <property type="entry name" value="PE-PGRS_N"/>
</dbReference>
<dbReference type="EMBL" id="CP046600">
    <property type="protein sequence ID" value="QUR68281.1"/>
    <property type="molecule type" value="Genomic_DNA"/>
</dbReference>
<dbReference type="Pfam" id="PF00934">
    <property type="entry name" value="PE"/>
    <property type="match status" value="1"/>
</dbReference>
<proteinExistence type="predicted"/>
<sequence length="182" mass="18457">MAYVMAAPELMEAAATELATIGSTLNAARTAAAAPTLAVLPAAADEVSASIAHLFSGHAVDYQKLAGEAAAFHEQFVQRLTASAGSYASAEAANVSWLQPLSAGADVIASIPVLGPLFNSIMGYWNSLLLATSGFLTLIVSDPELLLVLPLVLLLAPFAVLASILGAAVLLVGFGLVAPLLS</sequence>
<keyword evidence="4" id="KW-1185">Reference proteome</keyword>
<keyword evidence="1" id="KW-1133">Transmembrane helix</keyword>
<evidence type="ECO:0000256" key="1">
    <source>
        <dbReference type="SAM" id="Phobius"/>
    </source>
</evidence>
<protein>
    <submittedName>
        <fullName evidence="3">PE domain-containing protein</fullName>
    </submittedName>
</protein>
<feature type="transmembrane region" description="Helical" evidence="1">
    <location>
        <begin position="123"/>
        <end position="141"/>
    </location>
</feature>
<reference evidence="3" key="1">
    <citation type="submission" date="2019-12" db="EMBL/GenBank/DDBJ databases">
        <title>Mycobacterium spongiae sp. nov.</title>
        <authorList>
            <person name="Stinear T."/>
        </authorList>
    </citation>
    <scope>NUCLEOTIDE SEQUENCE</scope>
    <source>
        <strain evidence="3">FSD4b-SM</strain>
    </source>
</reference>
<evidence type="ECO:0000313" key="4">
    <source>
        <dbReference type="Proteomes" id="UP000682202"/>
    </source>
</evidence>
<feature type="domain" description="PE" evidence="2">
    <location>
        <begin position="4"/>
        <end position="94"/>
    </location>
</feature>
<dbReference type="RefSeq" id="WP_211695852.1">
    <property type="nucleotide sequence ID" value="NZ_CP046600.1"/>
</dbReference>
<accession>A0A975JYY5</accession>